<evidence type="ECO:0000313" key="2">
    <source>
        <dbReference type="Proteomes" id="UP001239111"/>
    </source>
</evidence>
<dbReference type="Proteomes" id="UP001239111">
    <property type="component" value="Chromosome 3"/>
</dbReference>
<keyword evidence="2" id="KW-1185">Reference proteome</keyword>
<dbReference type="EMBL" id="CM056743">
    <property type="protein sequence ID" value="KAJ8672310.1"/>
    <property type="molecule type" value="Genomic_DNA"/>
</dbReference>
<accession>A0ACC2NM25</accession>
<gene>
    <name evidence="1" type="ORF">QAD02_003569</name>
</gene>
<comment type="caution">
    <text evidence="1">The sequence shown here is derived from an EMBL/GenBank/DDBJ whole genome shotgun (WGS) entry which is preliminary data.</text>
</comment>
<organism evidence="1 2">
    <name type="scientific">Eretmocerus hayati</name>
    <dbReference type="NCBI Taxonomy" id="131215"/>
    <lineage>
        <taxon>Eukaryota</taxon>
        <taxon>Metazoa</taxon>
        <taxon>Ecdysozoa</taxon>
        <taxon>Arthropoda</taxon>
        <taxon>Hexapoda</taxon>
        <taxon>Insecta</taxon>
        <taxon>Pterygota</taxon>
        <taxon>Neoptera</taxon>
        <taxon>Endopterygota</taxon>
        <taxon>Hymenoptera</taxon>
        <taxon>Apocrita</taxon>
        <taxon>Proctotrupomorpha</taxon>
        <taxon>Chalcidoidea</taxon>
        <taxon>Aphelinidae</taxon>
        <taxon>Aphelininae</taxon>
        <taxon>Eretmocerus</taxon>
    </lineage>
</organism>
<name>A0ACC2NM25_9HYME</name>
<proteinExistence type="predicted"/>
<protein>
    <submittedName>
        <fullName evidence="1">Uncharacterized protein</fullName>
    </submittedName>
</protein>
<sequence>MPVRKSGLKPLTIFKEQILAAFIEHCDTSGQDFRALFESSKGAPKSAEIWFDLCKIILPTDYTDRSIEDHKDRCRQKFLYWKNWIEGELFPEEENEDEPEDEPHESENIEVTIAQGFTFSDLMQ</sequence>
<evidence type="ECO:0000313" key="1">
    <source>
        <dbReference type="EMBL" id="KAJ8672310.1"/>
    </source>
</evidence>
<reference evidence="1" key="1">
    <citation type="submission" date="2023-04" db="EMBL/GenBank/DDBJ databases">
        <title>A chromosome-level genome assembly of the parasitoid wasp Eretmocerus hayati.</title>
        <authorList>
            <person name="Zhong Y."/>
            <person name="Liu S."/>
            <person name="Liu Y."/>
        </authorList>
    </citation>
    <scope>NUCLEOTIDE SEQUENCE</scope>
    <source>
        <strain evidence="1">ZJU_SS_LIU_2023</strain>
    </source>
</reference>